<evidence type="ECO:0000313" key="2">
    <source>
        <dbReference type="Proteomes" id="UP000789901"/>
    </source>
</evidence>
<organism evidence="1 2">
    <name type="scientific">Gigaspora margarita</name>
    <dbReference type="NCBI Taxonomy" id="4874"/>
    <lineage>
        <taxon>Eukaryota</taxon>
        <taxon>Fungi</taxon>
        <taxon>Fungi incertae sedis</taxon>
        <taxon>Mucoromycota</taxon>
        <taxon>Glomeromycotina</taxon>
        <taxon>Glomeromycetes</taxon>
        <taxon>Diversisporales</taxon>
        <taxon>Gigasporaceae</taxon>
        <taxon>Gigaspora</taxon>
    </lineage>
</organism>
<reference evidence="1 2" key="1">
    <citation type="submission" date="2021-06" db="EMBL/GenBank/DDBJ databases">
        <authorList>
            <person name="Kallberg Y."/>
            <person name="Tangrot J."/>
            <person name="Rosling A."/>
        </authorList>
    </citation>
    <scope>NUCLEOTIDE SEQUENCE [LARGE SCALE GENOMIC DNA]</scope>
    <source>
        <strain evidence="1 2">120-4 pot B 10/14</strain>
    </source>
</reference>
<feature type="non-terminal residue" evidence="1">
    <location>
        <position position="98"/>
    </location>
</feature>
<sequence>RTTAEAGLFLNRMKDRSLPATIKTMGLEFACKRSDHLTRLDISLLEIDEREERKAIEHNSLRVEVLRILEKRKCKSKYEGIGLDKHEYEFDLFEVKNI</sequence>
<accession>A0ABN7X5I4</accession>
<keyword evidence="2" id="KW-1185">Reference proteome</keyword>
<name>A0ABN7X5I4_GIGMA</name>
<gene>
    <name evidence="1" type="ORF">GMARGA_LOCUS39279</name>
</gene>
<feature type="non-terminal residue" evidence="1">
    <location>
        <position position="1"/>
    </location>
</feature>
<protein>
    <submittedName>
        <fullName evidence="1">38051_t:CDS:1</fullName>
    </submittedName>
</protein>
<evidence type="ECO:0000313" key="1">
    <source>
        <dbReference type="EMBL" id="CAG8848627.1"/>
    </source>
</evidence>
<comment type="caution">
    <text evidence="1">The sequence shown here is derived from an EMBL/GenBank/DDBJ whole genome shotgun (WGS) entry which is preliminary data.</text>
</comment>
<proteinExistence type="predicted"/>
<dbReference type="Proteomes" id="UP000789901">
    <property type="component" value="Unassembled WGS sequence"/>
</dbReference>
<dbReference type="EMBL" id="CAJVQB010092855">
    <property type="protein sequence ID" value="CAG8848627.1"/>
    <property type="molecule type" value="Genomic_DNA"/>
</dbReference>